<dbReference type="InterPro" id="IPR019127">
    <property type="entry name" value="Exosortase"/>
</dbReference>
<feature type="transmembrane region" description="Helical" evidence="8">
    <location>
        <begin position="93"/>
        <end position="109"/>
    </location>
</feature>
<evidence type="ECO:0000313" key="9">
    <source>
        <dbReference type="EMBL" id="SPD74984.1"/>
    </source>
</evidence>
<feature type="transmembrane region" description="Helical" evidence="8">
    <location>
        <begin position="36"/>
        <end position="53"/>
    </location>
</feature>
<protein>
    <recommendedName>
        <fullName evidence="10">Eight transmembrane protein EpsH</fullName>
    </recommendedName>
</protein>
<dbReference type="AlphaFoldDB" id="A0A445MZR7"/>
<dbReference type="Pfam" id="PF09721">
    <property type="entry name" value="Exosortase_EpsH"/>
    <property type="match status" value="1"/>
</dbReference>
<feature type="transmembrane region" description="Helical" evidence="8">
    <location>
        <begin position="6"/>
        <end position="24"/>
    </location>
</feature>
<feature type="transmembrane region" description="Helical" evidence="8">
    <location>
        <begin position="247"/>
        <end position="267"/>
    </location>
</feature>
<dbReference type="EMBL" id="OJIN01000182">
    <property type="protein sequence ID" value="SPD74984.1"/>
    <property type="molecule type" value="Genomic_DNA"/>
</dbReference>
<name>A0A445MZR7_9BACT</name>
<feature type="transmembrane region" description="Helical" evidence="8">
    <location>
        <begin position="115"/>
        <end position="133"/>
    </location>
</feature>
<dbReference type="GO" id="GO:0006508">
    <property type="term" value="P:proteolysis"/>
    <property type="evidence" value="ECO:0007669"/>
    <property type="project" value="UniProtKB-KW"/>
</dbReference>
<reference evidence="9" key="1">
    <citation type="submission" date="2018-01" db="EMBL/GenBank/DDBJ databases">
        <authorList>
            <person name="Regsiter A."/>
            <person name="William W."/>
        </authorList>
    </citation>
    <scope>NUCLEOTIDE SEQUENCE</scope>
    <source>
        <strain evidence="9">TRIP AH-1</strain>
    </source>
</reference>
<evidence type="ECO:0000256" key="8">
    <source>
        <dbReference type="SAM" id="Phobius"/>
    </source>
</evidence>
<dbReference type="NCBIfam" id="TIGR04178">
    <property type="entry name" value="exo_archaeo"/>
    <property type="match status" value="1"/>
</dbReference>
<evidence type="ECO:0008006" key="10">
    <source>
        <dbReference type="Google" id="ProtNLM"/>
    </source>
</evidence>
<evidence type="ECO:0000256" key="2">
    <source>
        <dbReference type="ARBA" id="ARBA00022475"/>
    </source>
</evidence>
<evidence type="ECO:0000256" key="4">
    <source>
        <dbReference type="ARBA" id="ARBA00022692"/>
    </source>
</evidence>
<feature type="transmembrane region" description="Helical" evidence="8">
    <location>
        <begin position="65"/>
        <end position="86"/>
    </location>
</feature>
<evidence type="ECO:0000256" key="5">
    <source>
        <dbReference type="ARBA" id="ARBA00022801"/>
    </source>
</evidence>
<keyword evidence="7 8" id="KW-0472">Membrane</keyword>
<proteinExistence type="predicted"/>
<organism evidence="9">
    <name type="scientific">uncultured Desulfobacterium sp</name>
    <dbReference type="NCBI Taxonomy" id="201089"/>
    <lineage>
        <taxon>Bacteria</taxon>
        <taxon>Pseudomonadati</taxon>
        <taxon>Thermodesulfobacteriota</taxon>
        <taxon>Desulfobacteria</taxon>
        <taxon>Desulfobacterales</taxon>
        <taxon>Desulfobacteriaceae</taxon>
        <taxon>Desulfobacterium</taxon>
        <taxon>environmental samples</taxon>
    </lineage>
</organism>
<evidence type="ECO:0000256" key="3">
    <source>
        <dbReference type="ARBA" id="ARBA00022670"/>
    </source>
</evidence>
<keyword evidence="6 8" id="KW-1133">Transmembrane helix</keyword>
<keyword evidence="3" id="KW-0645">Protease</keyword>
<sequence length="277" mass="30928">MIKTWLSIIILVFSFFGLYHDIIFKLVQDWISDDNYSHGFLIPIIAAYLVWQRKERLSIIQARPSNAGMIIFLGGLFIFLFSYIGAELFTMRFSMLIVIFGLVAFLMGIEFGKAALIPVAYLVFMIPIPAIIWNKLAFPLKLFATKMAVGTIGLLNIPVYREGNIIHLSNTTLQVVDACSGMRSLASLLALSAAFAFITNHSKTRKWLLFISAIPIAIFLNIVRLSVTAVLAQHYGPQSAEGFLHEFSGLFVFAFAILCLYLVHAALQKLSPVPHHA</sequence>
<evidence type="ECO:0000256" key="7">
    <source>
        <dbReference type="ARBA" id="ARBA00023136"/>
    </source>
</evidence>
<feature type="transmembrane region" description="Helical" evidence="8">
    <location>
        <begin position="180"/>
        <end position="200"/>
    </location>
</feature>
<keyword evidence="4 8" id="KW-0812">Transmembrane</keyword>
<gene>
    <name evidence="9" type="ORF">PITCH_A400019</name>
</gene>
<accession>A0A445MZR7</accession>
<dbReference type="InterPro" id="IPR026392">
    <property type="entry name" value="Exo/Archaeosortase_dom"/>
</dbReference>
<comment type="subcellular location">
    <subcellularLocation>
        <location evidence="1">Cell membrane</location>
        <topology evidence="1">Multi-pass membrane protein</topology>
    </subcellularLocation>
</comment>
<keyword evidence="2" id="KW-1003">Cell membrane</keyword>
<evidence type="ECO:0000256" key="1">
    <source>
        <dbReference type="ARBA" id="ARBA00004651"/>
    </source>
</evidence>
<keyword evidence="5" id="KW-0378">Hydrolase</keyword>
<feature type="transmembrane region" description="Helical" evidence="8">
    <location>
        <begin position="207"/>
        <end position="227"/>
    </location>
</feature>
<evidence type="ECO:0000256" key="6">
    <source>
        <dbReference type="ARBA" id="ARBA00022989"/>
    </source>
</evidence>
<dbReference type="GO" id="GO:0005886">
    <property type="term" value="C:plasma membrane"/>
    <property type="evidence" value="ECO:0007669"/>
    <property type="project" value="UniProtKB-SubCell"/>
</dbReference>
<dbReference type="NCBIfam" id="TIGR02602">
    <property type="entry name" value="8TM_EpsH"/>
    <property type="match status" value="1"/>
</dbReference>
<dbReference type="GO" id="GO:0008233">
    <property type="term" value="F:peptidase activity"/>
    <property type="evidence" value="ECO:0007669"/>
    <property type="project" value="UniProtKB-KW"/>
</dbReference>
<dbReference type="InterPro" id="IPR013426">
    <property type="entry name" value="EpsH-like"/>
</dbReference>